<evidence type="ECO:0000313" key="3">
    <source>
        <dbReference type="Proteomes" id="UP000765509"/>
    </source>
</evidence>
<comment type="caution">
    <text evidence="2">The sequence shown here is derived from an EMBL/GenBank/DDBJ whole genome shotgun (WGS) entry which is preliminary data.</text>
</comment>
<feature type="compositionally biased region" description="Basic and acidic residues" evidence="1">
    <location>
        <begin position="88"/>
        <end position="106"/>
    </location>
</feature>
<protein>
    <submittedName>
        <fullName evidence="2">Uncharacterized protein</fullName>
    </submittedName>
</protein>
<evidence type="ECO:0000256" key="1">
    <source>
        <dbReference type="SAM" id="MobiDB-lite"/>
    </source>
</evidence>
<feature type="region of interest" description="Disordered" evidence="1">
    <location>
        <begin position="79"/>
        <end position="106"/>
    </location>
</feature>
<dbReference type="AlphaFoldDB" id="A0A9Q3IEV9"/>
<sequence length="106" mass="12563">MLKEVNTLQTKAIHTLQEEYAKLSRASEDTNRGLNQVLEEKHHSKREIIFINQNLEDLYKYMKKLFNVYQNRYPQAQGNVQGNITEPYKQEDIKPNAQLESRKRSP</sequence>
<reference evidence="2" key="1">
    <citation type="submission" date="2021-03" db="EMBL/GenBank/DDBJ databases">
        <title>Draft genome sequence of rust myrtle Austropuccinia psidii MF-1, a brazilian biotype.</title>
        <authorList>
            <person name="Quecine M.C."/>
            <person name="Pachon D.M.R."/>
            <person name="Bonatelli M.L."/>
            <person name="Correr F.H."/>
            <person name="Franceschini L.M."/>
            <person name="Leite T.F."/>
            <person name="Margarido G.R.A."/>
            <person name="Almeida C.A."/>
            <person name="Ferrarezi J.A."/>
            <person name="Labate C.A."/>
        </authorList>
    </citation>
    <scope>NUCLEOTIDE SEQUENCE</scope>
    <source>
        <strain evidence="2">MF-1</strain>
    </source>
</reference>
<accession>A0A9Q3IEV9</accession>
<dbReference type="Proteomes" id="UP000765509">
    <property type="component" value="Unassembled WGS sequence"/>
</dbReference>
<evidence type="ECO:0000313" key="2">
    <source>
        <dbReference type="EMBL" id="MBW0536154.1"/>
    </source>
</evidence>
<proteinExistence type="predicted"/>
<name>A0A9Q3IEV9_9BASI</name>
<gene>
    <name evidence="2" type="ORF">O181_075869</name>
</gene>
<keyword evidence="3" id="KW-1185">Reference proteome</keyword>
<dbReference type="EMBL" id="AVOT02040912">
    <property type="protein sequence ID" value="MBW0536154.1"/>
    <property type="molecule type" value="Genomic_DNA"/>
</dbReference>
<organism evidence="2 3">
    <name type="scientific">Austropuccinia psidii MF-1</name>
    <dbReference type="NCBI Taxonomy" id="1389203"/>
    <lineage>
        <taxon>Eukaryota</taxon>
        <taxon>Fungi</taxon>
        <taxon>Dikarya</taxon>
        <taxon>Basidiomycota</taxon>
        <taxon>Pucciniomycotina</taxon>
        <taxon>Pucciniomycetes</taxon>
        <taxon>Pucciniales</taxon>
        <taxon>Sphaerophragmiaceae</taxon>
        <taxon>Austropuccinia</taxon>
    </lineage>
</organism>